<protein>
    <submittedName>
        <fullName evidence="2">Uncharacterized protein</fullName>
    </submittedName>
</protein>
<evidence type="ECO:0000313" key="2">
    <source>
        <dbReference type="EMBL" id="JAE23450.1"/>
    </source>
</evidence>
<dbReference type="EMBL" id="GBRH01174446">
    <property type="protein sequence ID" value="JAE23450.1"/>
    <property type="molecule type" value="Transcribed_RNA"/>
</dbReference>
<sequence length="49" mass="5550">MPHPPLSRIIPLTSQSKAPGPTFAFLAPFSFLGMRLIWARSLVRTLELW</sequence>
<keyword evidence="1" id="KW-0812">Transmembrane</keyword>
<evidence type="ECO:0000256" key="1">
    <source>
        <dbReference type="SAM" id="Phobius"/>
    </source>
</evidence>
<name>A0A0A9GED7_ARUDO</name>
<feature type="transmembrane region" description="Helical" evidence="1">
    <location>
        <begin position="20"/>
        <end position="38"/>
    </location>
</feature>
<reference evidence="2" key="2">
    <citation type="journal article" date="2015" name="Data Brief">
        <title>Shoot transcriptome of the giant reed, Arundo donax.</title>
        <authorList>
            <person name="Barrero R.A."/>
            <person name="Guerrero F.D."/>
            <person name="Moolhuijzen P."/>
            <person name="Goolsby J.A."/>
            <person name="Tidwell J."/>
            <person name="Bellgard S.E."/>
            <person name="Bellgard M.I."/>
        </authorList>
    </citation>
    <scope>NUCLEOTIDE SEQUENCE</scope>
    <source>
        <tissue evidence="2">Shoot tissue taken approximately 20 cm above the soil surface</tissue>
    </source>
</reference>
<proteinExistence type="predicted"/>
<keyword evidence="1" id="KW-0472">Membrane</keyword>
<organism evidence="2">
    <name type="scientific">Arundo donax</name>
    <name type="common">Giant reed</name>
    <name type="synonym">Donax arundinaceus</name>
    <dbReference type="NCBI Taxonomy" id="35708"/>
    <lineage>
        <taxon>Eukaryota</taxon>
        <taxon>Viridiplantae</taxon>
        <taxon>Streptophyta</taxon>
        <taxon>Embryophyta</taxon>
        <taxon>Tracheophyta</taxon>
        <taxon>Spermatophyta</taxon>
        <taxon>Magnoliopsida</taxon>
        <taxon>Liliopsida</taxon>
        <taxon>Poales</taxon>
        <taxon>Poaceae</taxon>
        <taxon>PACMAD clade</taxon>
        <taxon>Arundinoideae</taxon>
        <taxon>Arundineae</taxon>
        <taxon>Arundo</taxon>
    </lineage>
</organism>
<keyword evidence="1" id="KW-1133">Transmembrane helix</keyword>
<accession>A0A0A9GED7</accession>
<reference evidence="2" key="1">
    <citation type="submission" date="2014-09" db="EMBL/GenBank/DDBJ databases">
        <authorList>
            <person name="Magalhaes I.L.F."/>
            <person name="Oliveira U."/>
            <person name="Santos F.R."/>
            <person name="Vidigal T.H.D.A."/>
            <person name="Brescovit A.D."/>
            <person name="Santos A.J."/>
        </authorList>
    </citation>
    <scope>NUCLEOTIDE SEQUENCE</scope>
    <source>
        <tissue evidence="2">Shoot tissue taken approximately 20 cm above the soil surface</tissue>
    </source>
</reference>
<dbReference type="AlphaFoldDB" id="A0A0A9GED7"/>